<dbReference type="RefSeq" id="WP_142644350.1">
    <property type="nucleotide sequence ID" value="NZ_VDGI01000064.1"/>
</dbReference>
<evidence type="ECO:0000256" key="2">
    <source>
        <dbReference type="SAM" id="Phobius"/>
    </source>
</evidence>
<evidence type="ECO:0000313" key="3">
    <source>
        <dbReference type="EMBL" id="TQR14696.1"/>
    </source>
</evidence>
<feature type="region of interest" description="Disordered" evidence="1">
    <location>
        <begin position="1"/>
        <end position="23"/>
    </location>
</feature>
<reference evidence="3 4" key="1">
    <citation type="submission" date="2019-06" db="EMBL/GenBank/DDBJ databases">
        <title>Psychrobacillus vulpis sp. nov., a new species isolated from feces of a red fox that inhabits in The Tablas de Daimiel Natural Park, Albacete, Spain.</title>
        <authorList>
            <person name="Rodriguez M."/>
            <person name="Reina J.C."/>
            <person name="Bejar V."/>
            <person name="Llamas I."/>
        </authorList>
    </citation>
    <scope>NUCLEOTIDE SEQUENCE [LARGE SCALE GENOMIC DNA]</scope>
    <source>
        <strain evidence="3 4">Z8</strain>
    </source>
</reference>
<keyword evidence="2" id="KW-0472">Membrane</keyword>
<dbReference type="InterPro" id="IPR045946">
    <property type="entry name" value="DUF6366"/>
</dbReference>
<dbReference type="EMBL" id="VDGI01000064">
    <property type="protein sequence ID" value="TQR14696.1"/>
    <property type="molecule type" value="Genomic_DNA"/>
</dbReference>
<evidence type="ECO:0000313" key="4">
    <source>
        <dbReference type="Proteomes" id="UP000316626"/>
    </source>
</evidence>
<dbReference type="OrthoDB" id="2920677at2"/>
<name>A0A544TBD0_9BACI</name>
<organism evidence="3 4">
    <name type="scientific">Psychrobacillus vulpis</name>
    <dbReference type="NCBI Taxonomy" id="2325572"/>
    <lineage>
        <taxon>Bacteria</taxon>
        <taxon>Bacillati</taxon>
        <taxon>Bacillota</taxon>
        <taxon>Bacilli</taxon>
        <taxon>Bacillales</taxon>
        <taxon>Bacillaceae</taxon>
        <taxon>Psychrobacillus</taxon>
    </lineage>
</organism>
<dbReference type="Pfam" id="PF19893">
    <property type="entry name" value="DUF6366"/>
    <property type="match status" value="1"/>
</dbReference>
<comment type="caution">
    <text evidence="3">The sequence shown here is derived from an EMBL/GenBank/DDBJ whole genome shotgun (WGS) entry which is preliminary data.</text>
</comment>
<dbReference type="Proteomes" id="UP000316626">
    <property type="component" value="Unassembled WGS sequence"/>
</dbReference>
<evidence type="ECO:0000256" key="1">
    <source>
        <dbReference type="SAM" id="MobiDB-lite"/>
    </source>
</evidence>
<feature type="compositionally biased region" description="Basic and acidic residues" evidence="1">
    <location>
        <begin position="1"/>
        <end position="16"/>
    </location>
</feature>
<keyword evidence="4" id="KW-1185">Reference proteome</keyword>
<sequence length="60" mass="6372">MSEEDRERLKAKEQRKNPGGALNNAWAQAHTGAPSSGCLVNIGSIVIIVAIILLVRACSN</sequence>
<feature type="transmembrane region" description="Helical" evidence="2">
    <location>
        <begin position="39"/>
        <end position="58"/>
    </location>
</feature>
<keyword evidence="2" id="KW-1133">Transmembrane helix</keyword>
<keyword evidence="2" id="KW-0812">Transmembrane</keyword>
<protein>
    <submittedName>
        <fullName evidence="3">Uncharacterized protein</fullName>
    </submittedName>
</protein>
<proteinExistence type="predicted"/>
<accession>A0A544TBD0</accession>
<dbReference type="AlphaFoldDB" id="A0A544TBD0"/>
<gene>
    <name evidence="3" type="ORF">FG384_19575</name>
</gene>